<feature type="region of interest" description="Disordered" evidence="7">
    <location>
        <begin position="772"/>
        <end position="837"/>
    </location>
</feature>
<dbReference type="CDD" id="cd03278">
    <property type="entry name" value="ABC_SMC_barmotin"/>
    <property type="match status" value="2"/>
</dbReference>
<dbReference type="HAMAP" id="MF_01894">
    <property type="entry name" value="Smc_prok"/>
    <property type="match status" value="1"/>
</dbReference>
<dbReference type="PIRSF" id="PIRSF005719">
    <property type="entry name" value="SMC"/>
    <property type="match status" value="1"/>
</dbReference>
<comment type="domain">
    <text evidence="6">Contains large globular domains required for ATP hydrolysis at each terminus and a third globular domain forming a flexible hinge near the middle of the molecule. These domains are separated by coiled-coil structures.</text>
</comment>
<comment type="subcellular location">
    <subcellularLocation>
        <location evidence="6">Cytoplasm</location>
    </subcellularLocation>
</comment>
<dbReference type="GO" id="GO:0030261">
    <property type="term" value="P:chromosome condensation"/>
    <property type="evidence" value="ECO:0007669"/>
    <property type="project" value="InterPro"/>
</dbReference>
<dbReference type="InterPro" id="IPR011890">
    <property type="entry name" value="SMC_prok"/>
</dbReference>
<evidence type="ECO:0000313" key="9">
    <source>
        <dbReference type="EMBL" id="RUO22644.1"/>
    </source>
</evidence>
<keyword evidence="2 6" id="KW-0547">Nucleotide-binding</keyword>
<keyword evidence="4 6" id="KW-0175">Coiled coil</keyword>
<accession>A0A432W0U4</accession>
<reference evidence="10" key="1">
    <citation type="journal article" date="2018" name="Front. Microbiol.">
        <title>Genome-Based Analysis Reveals the Taxonomy and Diversity of the Family Idiomarinaceae.</title>
        <authorList>
            <person name="Liu Y."/>
            <person name="Lai Q."/>
            <person name="Shao Z."/>
        </authorList>
    </citation>
    <scope>NUCLEOTIDE SEQUENCE [LARGE SCALE GENOMIC DNA]</scope>
    <source>
        <strain evidence="10">GBPy7</strain>
    </source>
</reference>
<protein>
    <recommendedName>
        <fullName evidence="6">Chromosome partition protein Smc</fullName>
    </recommendedName>
</protein>
<dbReference type="InterPro" id="IPR027417">
    <property type="entry name" value="P-loop_NTPase"/>
</dbReference>
<comment type="function">
    <text evidence="6">Required for chromosome condensation and partitioning.</text>
</comment>
<feature type="coiled-coil region" evidence="6">
    <location>
        <begin position="300"/>
        <end position="499"/>
    </location>
</feature>
<dbReference type="NCBIfam" id="TIGR02168">
    <property type="entry name" value="SMC_prok_B"/>
    <property type="match status" value="1"/>
</dbReference>
<feature type="coiled-coil region" evidence="6">
    <location>
        <begin position="170"/>
        <end position="264"/>
    </location>
</feature>
<keyword evidence="5 6" id="KW-0238">DNA-binding</keyword>
<evidence type="ECO:0000256" key="5">
    <source>
        <dbReference type="ARBA" id="ARBA00023125"/>
    </source>
</evidence>
<dbReference type="GO" id="GO:0007059">
    <property type="term" value="P:chromosome segregation"/>
    <property type="evidence" value="ECO:0007669"/>
    <property type="project" value="UniProtKB-UniRule"/>
</dbReference>
<dbReference type="OrthoDB" id="9808768at2"/>
<organism evidence="9 10">
    <name type="scientific">Aliidiomarina iranensis</name>
    <dbReference type="NCBI Taxonomy" id="1434071"/>
    <lineage>
        <taxon>Bacteria</taxon>
        <taxon>Pseudomonadati</taxon>
        <taxon>Pseudomonadota</taxon>
        <taxon>Gammaproteobacteria</taxon>
        <taxon>Alteromonadales</taxon>
        <taxon>Idiomarinaceae</taxon>
        <taxon>Aliidiomarina</taxon>
    </lineage>
</organism>
<gene>
    <name evidence="6 9" type="primary">smc</name>
    <name evidence="9" type="ORF">CWE08_05620</name>
</gene>
<dbReference type="AlphaFoldDB" id="A0A432W0U4"/>
<dbReference type="Proteomes" id="UP000288395">
    <property type="component" value="Unassembled WGS sequence"/>
</dbReference>
<dbReference type="GO" id="GO:0016887">
    <property type="term" value="F:ATP hydrolysis activity"/>
    <property type="evidence" value="ECO:0007669"/>
    <property type="project" value="InterPro"/>
</dbReference>
<feature type="binding site" evidence="6">
    <location>
        <begin position="32"/>
        <end position="39"/>
    </location>
    <ligand>
        <name>ATP</name>
        <dbReference type="ChEBI" id="CHEBI:30616"/>
    </ligand>
</feature>
<comment type="similarity">
    <text evidence="6">Belongs to the SMC family.</text>
</comment>
<proteinExistence type="inferred from homology"/>
<evidence type="ECO:0000256" key="7">
    <source>
        <dbReference type="SAM" id="MobiDB-lite"/>
    </source>
</evidence>
<dbReference type="GO" id="GO:0003677">
    <property type="term" value="F:DNA binding"/>
    <property type="evidence" value="ECO:0007669"/>
    <property type="project" value="UniProtKB-UniRule"/>
</dbReference>
<keyword evidence="3 6" id="KW-0067">ATP-binding</keyword>
<dbReference type="RefSeq" id="WP_126766470.1">
    <property type="nucleotide sequence ID" value="NZ_PIPJ01000002.1"/>
</dbReference>
<dbReference type="GO" id="GO:0005737">
    <property type="term" value="C:cytoplasm"/>
    <property type="evidence" value="ECO:0007669"/>
    <property type="project" value="UniProtKB-SubCell"/>
</dbReference>
<dbReference type="InterPro" id="IPR003395">
    <property type="entry name" value="RecF/RecN/SMC_N"/>
</dbReference>
<dbReference type="Gene3D" id="3.40.50.300">
    <property type="entry name" value="P-loop containing nucleotide triphosphate hydrolases"/>
    <property type="match status" value="2"/>
</dbReference>
<evidence type="ECO:0000259" key="8">
    <source>
        <dbReference type="Pfam" id="PF02463"/>
    </source>
</evidence>
<keyword evidence="10" id="KW-1185">Reference proteome</keyword>
<dbReference type="PANTHER" id="PTHR43977">
    <property type="entry name" value="STRUCTURAL MAINTENANCE OF CHROMOSOMES PROTEIN 3"/>
    <property type="match status" value="1"/>
</dbReference>
<feature type="domain" description="RecF/RecN/SMC N-terminal" evidence="8">
    <location>
        <begin position="3"/>
        <end position="1153"/>
    </location>
</feature>
<evidence type="ECO:0000256" key="1">
    <source>
        <dbReference type="ARBA" id="ARBA00022490"/>
    </source>
</evidence>
<sequence length="1169" mass="131118">MRLKHIKLAGFKSFVDPTKVAFPEQMTCIVGPNGCGKSNVIDAVRWVLGESSAKNLRGDAMTDVIFNGSQARKPVSQASVELVFDNTSGRVQGEFASFNEISVKRIVTRESQSLYMLNGSKCRRRDITDLFLGTGLGPRSYAIIEQGMISRLIESRPQELRVFIEEAAGISRYKERRKETESRMLRTRDNLERLADVREELGQQLAKLQRQAAAAKRYQNLKTEERELKAQLQAMRWQQYQQQCDRLEHEVQQEQAELERWVAEQRGSERGQIELREQEADLKQQVDTAQQGFYQTNTQIAKLEQQIQHERQLQVQKQRQLEALQVQQQQLDEQITADKSELEYLAEQSAALQSQLDEAAEALQMAELTREDAELAYQDWQDKWQHWRDTANQHQQQLSLAQADRASAKQLAERVEARLAAVQQELAELPNIDGAAEATITAELTMAEETLRQAEAALENGETERSAAQQQIKSIDAQIHQLQQKQQQQQGRIASLQQLLAGRNQPNEDDKWLKDHVHLGRLRELLAVPEVWLLAAETALFPWLSAPVVAAELASEIQGNAISCAPLNSGAETAEAEIKAEIKAESLAAVVLAHGHSEHSAAAAHISLLQQIAVAETPEKAAALLAENPDYFAVLQPGGVVIGRGWQLQAADQADSELLWEQQLRELISELAQTESELANLTEKLAEVEAELTENNTSIRLLRTERTDAHAAVVRLTERRSALIRDAAQQESRRQKLQDEIETLALQREEEAERLWQAESKITELEEKIAAQAPEQAARQQEGEQLQAARQQAQRQHQEQQQALHSKQLAHSQAASQQQHLQQSLARSSEQQAQLKERIADLQREGESAADTDTLEEDLAQQLMLHSEQEAELQELRERVAAVSEKLSVLNQGQSAVIEQIAKQQERVQASKLSLATARERGHSLLDALQEMNVSLKAVLQSMPEDAEETTWQQRLEDTGRKVQQLGAINLAALEEVEVQGERKAYLDAQHDDLTASLETLEDAIKKIDRETRQRFKLTYDQVNADLQQLFPKVFGGGQAYLDLTDDDLLETGVTIMARPPGKKNSTIHLLSGGEKALTALALVFAIFRLNPAPFCLLDEVDAPLDDVNVGRFCRLVQEMSESVQFIYISHNKIAMEMATHLAGVTMQEPGVSRLVAVDVEEALALAEA</sequence>
<evidence type="ECO:0000256" key="4">
    <source>
        <dbReference type="ARBA" id="ARBA00023054"/>
    </source>
</evidence>
<dbReference type="EMBL" id="PIPJ01000002">
    <property type="protein sequence ID" value="RUO22644.1"/>
    <property type="molecule type" value="Genomic_DNA"/>
</dbReference>
<keyword evidence="1 6" id="KW-0963">Cytoplasm</keyword>
<dbReference type="SUPFAM" id="SSF52540">
    <property type="entry name" value="P-loop containing nucleoside triphosphate hydrolases"/>
    <property type="match status" value="1"/>
</dbReference>
<evidence type="ECO:0000256" key="2">
    <source>
        <dbReference type="ARBA" id="ARBA00022741"/>
    </source>
</evidence>
<dbReference type="InterPro" id="IPR024704">
    <property type="entry name" value="SMC"/>
</dbReference>
<comment type="caution">
    <text evidence="9">The sequence shown here is derived from an EMBL/GenBank/DDBJ whole genome shotgun (WGS) entry which is preliminary data.</text>
</comment>
<evidence type="ECO:0000256" key="3">
    <source>
        <dbReference type="ARBA" id="ARBA00022840"/>
    </source>
</evidence>
<comment type="subunit">
    <text evidence="6">Homodimer.</text>
</comment>
<name>A0A432W0U4_9GAMM</name>
<feature type="compositionally biased region" description="Low complexity" evidence="7">
    <location>
        <begin position="772"/>
        <end position="829"/>
    </location>
</feature>
<dbReference type="GO" id="GO:0007062">
    <property type="term" value="P:sister chromatid cohesion"/>
    <property type="evidence" value="ECO:0007669"/>
    <property type="project" value="InterPro"/>
</dbReference>
<evidence type="ECO:0000313" key="10">
    <source>
        <dbReference type="Proteomes" id="UP000288395"/>
    </source>
</evidence>
<dbReference type="GO" id="GO:0006260">
    <property type="term" value="P:DNA replication"/>
    <property type="evidence" value="ECO:0007669"/>
    <property type="project" value="UniProtKB-UniRule"/>
</dbReference>
<evidence type="ECO:0000256" key="6">
    <source>
        <dbReference type="HAMAP-Rule" id="MF_01894"/>
    </source>
</evidence>
<dbReference type="Pfam" id="PF02463">
    <property type="entry name" value="SMC_N"/>
    <property type="match status" value="1"/>
</dbReference>
<dbReference type="GO" id="GO:0005524">
    <property type="term" value="F:ATP binding"/>
    <property type="evidence" value="ECO:0007669"/>
    <property type="project" value="UniProtKB-UniRule"/>
</dbReference>